<proteinExistence type="predicted"/>
<evidence type="ECO:0000256" key="2">
    <source>
        <dbReference type="ARBA" id="ARBA00023125"/>
    </source>
</evidence>
<evidence type="ECO:0000259" key="4">
    <source>
        <dbReference type="PROSITE" id="PS01124"/>
    </source>
</evidence>
<dbReference type="PANTHER" id="PTHR43130:SF3">
    <property type="entry name" value="HTH-TYPE TRANSCRIPTIONAL REGULATOR RV1931C"/>
    <property type="match status" value="1"/>
</dbReference>
<evidence type="ECO:0000313" key="6">
    <source>
        <dbReference type="Proteomes" id="UP001501074"/>
    </source>
</evidence>
<dbReference type="PROSITE" id="PS00041">
    <property type="entry name" value="HTH_ARAC_FAMILY_1"/>
    <property type="match status" value="1"/>
</dbReference>
<evidence type="ECO:0000256" key="1">
    <source>
        <dbReference type="ARBA" id="ARBA00023015"/>
    </source>
</evidence>
<dbReference type="InterPro" id="IPR052158">
    <property type="entry name" value="INH-QAR"/>
</dbReference>
<keyword evidence="1" id="KW-0805">Transcription regulation</keyword>
<feature type="domain" description="HTH araC/xylS-type" evidence="4">
    <location>
        <begin position="212"/>
        <end position="310"/>
    </location>
</feature>
<dbReference type="Pfam" id="PF12833">
    <property type="entry name" value="HTH_18"/>
    <property type="match status" value="1"/>
</dbReference>
<dbReference type="PANTHER" id="PTHR43130">
    <property type="entry name" value="ARAC-FAMILY TRANSCRIPTIONAL REGULATOR"/>
    <property type="match status" value="1"/>
</dbReference>
<accession>A0ABP7AQD9</accession>
<dbReference type="InterPro" id="IPR002818">
    <property type="entry name" value="DJ-1/PfpI"/>
</dbReference>
<name>A0ABP7AQD9_9ACTN</name>
<dbReference type="RefSeq" id="WP_231481480.1">
    <property type="nucleotide sequence ID" value="NZ_BAAAZO010000012.1"/>
</dbReference>
<dbReference type="InterPro" id="IPR018062">
    <property type="entry name" value="HTH_AraC-typ_CS"/>
</dbReference>
<organism evidence="5 6">
    <name type="scientific">Kineosporia mesophila</name>
    <dbReference type="NCBI Taxonomy" id="566012"/>
    <lineage>
        <taxon>Bacteria</taxon>
        <taxon>Bacillati</taxon>
        <taxon>Actinomycetota</taxon>
        <taxon>Actinomycetes</taxon>
        <taxon>Kineosporiales</taxon>
        <taxon>Kineosporiaceae</taxon>
        <taxon>Kineosporia</taxon>
    </lineage>
</organism>
<dbReference type="Gene3D" id="3.40.50.880">
    <property type="match status" value="1"/>
</dbReference>
<dbReference type="Pfam" id="PF01965">
    <property type="entry name" value="DJ-1_PfpI"/>
    <property type="match status" value="1"/>
</dbReference>
<dbReference type="PROSITE" id="PS01124">
    <property type="entry name" value="HTH_ARAC_FAMILY_2"/>
    <property type="match status" value="1"/>
</dbReference>
<evidence type="ECO:0000313" key="5">
    <source>
        <dbReference type="EMBL" id="GAA3638230.1"/>
    </source>
</evidence>
<dbReference type="Proteomes" id="UP001501074">
    <property type="component" value="Unassembled WGS sequence"/>
</dbReference>
<dbReference type="SUPFAM" id="SSF52317">
    <property type="entry name" value="Class I glutamine amidotransferase-like"/>
    <property type="match status" value="1"/>
</dbReference>
<dbReference type="InterPro" id="IPR009057">
    <property type="entry name" value="Homeodomain-like_sf"/>
</dbReference>
<dbReference type="Gene3D" id="1.10.10.60">
    <property type="entry name" value="Homeodomain-like"/>
    <property type="match status" value="1"/>
</dbReference>
<dbReference type="InterPro" id="IPR029062">
    <property type="entry name" value="Class_I_gatase-like"/>
</dbReference>
<dbReference type="SMART" id="SM00342">
    <property type="entry name" value="HTH_ARAC"/>
    <property type="match status" value="1"/>
</dbReference>
<keyword evidence="2" id="KW-0238">DNA-binding</keyword>
<gene>
    <name evidence="5" type="ORF">GCM10022223_66520</name>
</gene>
<dbReference type="EMBL" id="BAAAZO010000012">
    <property type="protein sequence ID" value="GAA3638230.1"/>
    <property type="molecule type" value="Genomic_DNA"/>
</dbReference>
<evidence type="ECO:0000256" key="3">
    <source>
        <dbReference type="ARBA" id="ARBA00023163"/>
    </source>
</evidence>
<dbReference type="InterPro" id="IPR018060">
    <property type="entry name" value="HTH_AraC"/>
</dbReference>
<protein>
    <submittedName>
        <fullName evidence="5">Helix-turn-helix domain-containing protein</fullName>
    </submittedName>
</protein>
<comment type="caution">
    <text evidence="5">The sequence shown here is derived from an EMBL/GenBank/DDBJ whole genome shotgun (WGS) entry which is preliminary data.</text>
</comment>
<reference evidence="6" key="1">
    <citation type="journal article" date="2019" name="Int. J. Syst. Evol. Microbiol.">
        <title>The Global Catalogue of Microorganisms (GCM) 10K type strain sequencing project: providing services to taxonomists for standard genome sequencing and annotation.</title>
        <authorList>
            <consortium name="The Broad Institute Genomics Platform"/>
            <consortium name="The Broad Institute Genome Sequencing Center for Infectious Disease"/>
            <person name="Wu L."/>
            <person name="Ma J."/>
        </authorList>
    </citation>
    <scope>NUCLEOTIDE SEQUENCE [LARGE SCALE GENOMIC DNA]</scope>
    <source>
        <strain evidence="6">JCM 16902</strain>
    </source>
</reference>
<sequence>MRIAVHAFDGITMFHLAAPQLVFGEVAKLGLGDWTTHVWTTSGPSIVTSEGYTIAGLGGPSTTEGADIVVVPSWRDDLATPDAGLVRAVQDAHASGSMVIGLCLGAFPVAAAGLLRHRTAVTHWSATGELAARHPEVTVDSSVLYVDHGDVLTSAGTASGIDACLHVVRKHLGVTAANRVARSLVVAPHREGGQAQYIERPLVDARSDAPIAEVLTWALEHLDRPLTLEDLAARATMSRRNFVRRFREATGSTPARWVTDQRLDEARRLLETSDWPVDRIAQECGFGSPVTLRQNFAARFATSPAGYRRAFQERRPQAVV</sequence>
<dbReference type="SUPFAM" id="SSF46689">
    <property type="entry name" value="Homeodomain-like"/>
    <property type="match status" value="2"/>
</dbReference>
<dbReference type="CDD" id="cd03137">
    <property type="entry name" value="GATase1_AraC_1"/>
    <property type="match status" value="1"/>
</dbReference>
<keyword evidence="6" id="KW-1185">Reference proteome</keyword>
<keyword evidence="3" id="KW-0804">Transcription</keyword>